<keyword evidence="2" id="KW-1185">Reference proteome</keyword>
<organism evidence="1 2">
    <name type="scientific">Microbacterium limosum</name>
    <dbReference type="NCBI Taxonomy" id="3079935"/>
    <lineage>
        <taxon>Bacteria</taxon>
        <taxon>Bacillati</taxon>
        <taxon>Actinomycetota</taxon>
        <taxon>Actinomycetes</taxon>
        <taxon>Micrococcales</taxon>
        <taxon>Microbacteriaceae</taxon>
        <taxon>Microbacterium</taxon>
    </lineage>
</organism>
<dbReference type="RefSeq" id="WP_330170951.1">
    <property type="nucleotide sequence ID" value="NZ_CP137080.1"/>
</dbReference>
<accession>A0AAU0MJ96</accession>
<dbReference type="Proteomes" id="UP001329313">
    <property type="component" value="Chromosome"/>
</dbReference>
<dbReference type="AlphaFoldDB" id="A0AAU0MJ96"/>
<evidence type="ECO:0000313" key="1">
    <source>
        <dbReference type="EMBL" id="WOQ69857.1"/>
    </source>
</evidence>
<reference evidence="1 2" key="1">
    <citation type="submission" date="2023-10" db="EMBL/GenBank/DDBJ databases">
        <title>Y20.</title>
        <authorList>
            <person name="Zhang G."/>
            <person name="Ding Y."/>
        </authorList>
    </citation>
    <scope>NUCLEOTIDE SEQUENCE [LARGE SCALE GENOMIC DNA]</scope>
    <source>
        <strain evidence="1 2">Y20</strain>
    </source>
</reference>
<gene>
    <name evidence="1" type="ORF">RYJ27_01020</name>
</gene>
<name>A0AAU0MJ96_9MICO</name>
<dbReference type="EMBL" id="CP137080">
    <property type="protein sequence ID" value="WOQ69857.1"/>
    <property type="molecule type" value="Genomic_DNA"/>
</dbReference>
<proteinExistence type="predicted"/>
<protein>
    <submittedName>
        <fullName evidence="1">Uncharacterized protein</fullName>
    </submittedName>
</protein>
<sequence>MDVAVAVVQAYLRVNGYLTVAEYPVLDAATRPARTVTDLDILAVRLHRTSGTTGPADAPLDPALGAVTGAADMIVGEVKEGRPHPNPAMRDPAVLEAALTRFGCCRPADAPWLVAELLRTGRAIAPEGHTIRTVVFGNPTSAPHPGAPWHIVPFTQVLGFLEEHLSAHWQVIGRTQIKDDTLGLLALREKSRRAGAHPAAAATLDSERGSR</sequence>
<dbReference type="KEGG" id="mliy:RYJ27_01020"/>
<evidence type="ECO:0000313" key="2">
    <source>
        <dbReference type="Proteomes" id="UP001329313"/>
    </source>
</evidence>